<evidence type="ECO:0000259" key="2">
    <source>
        <dbReference type="Pfam" id="PF12680"/>
    </source>
</evidence>
<gene>
    <name evidence="3" type="ORF">CEE60_08105</name>
</gene>
<evidence type="ECO:0000313" key="4">
    <source>
        <dbReference type="Proteomes" id="UP000198157"/>
    </source>
</evidence>
<dbReference type="Proteomes" id="UP000198157">
    <property type="component" value="Unassembled WGS sequence"/>
</dbReference>
<dbReference type="OrthoDB" id="1450423at2"/>
<dbReference type="PANTHER" id="PTHR41252">
    <property type="entry name" value="BLR2505 PROTEIN"/>
    <property type="match status" value="1"/>
</dbReference>
<feature type="signal peptide" evidence="1">
    <location>
        <begin position="1"/>
        <end position="30"/>
    </location>
</feature>
<dbReference type="AlphaFoldDB" id="A0A246HNK8"/>
<organism evidence="3 4">
    <name type="scientific">Stenotrophomonas maltophilia</name>
    <name type="common">Pseudomonas maltophilia</name>
    <name type="synonym">Xanthomonas maltophilia</name>
    <dbReference type="NCBI Taxonomy" id="40324"/>
    <lineage>
        <taxon>Bacteria</taxon>
        <taxon>Pseudomonadati</taxon>
        <taxon>Pseudomonadota</taxon>
        <taxon>Gammaproteobacteria</taxon>
        <taxon>Lysobacterales</taxon>
        <taxon>Lysobacteraceae</taxon>
        <taxon>Stenotrophomonas</taxon>
        <taxon>Stenotrophomonas maltophilia group</taxon>
    </lineage>
</organism>
<keyword evidence="3" id="KW-0413">Isomerase</keyword>
<dbReference type="Pfam" id="PF12680">
    <property type="entry name" value="SnoaL_2"/>
    <property type="match status" value="1"/>
</dbReference>
<evidence type="ECO:0000256" key="1">
    <source>
        <dbReference type="SAM" id="SignalP"/>
    </source>
</evidence>
<dbReference type="InterPro" id="IPR037401">
    <property type="entry name" value="SnoaL-like"/>
</dbReference>
<name>A0A246HNK8_STEMA</name>
<feature type="chain" id="PRO_5012715643" evidence="1">
    <location>
        <begin position="31"/>
        <end position="177"/>
    </location>
</feature>
<dbReference type="Gene3D" id="3.10.450.50">
    <property type="match status" value="1"/>
</dbReference>
<comment type="caution">
    <text evidence="3">The sequence shown here is derived from an EMBL/GenBank/DDBJ whole genome shotgun (WGS) entry which is preliminary data.</text>
</comment>
<proteinExistence type="predicted"/>
<dbReference type="GO" id="GO:0016853">
    <property type="term" value="F:isomerase activity"/>
    <property type="evidence" value="ECO:0007669"/>
    <property type="project" value="UniProtKB-KW"/>
</dbReference>
<accession>A0A246HNK8</accession>
<protein>
    <submittedName>
        <fullName evidence="3">Ketosteroid isomerase</fullName>
    </submittedName>
</protein>
<feature type="domain" description="SnoaL-like" evidence="2">
    <location>
        <begin position="48"/>
        <end position="155"/>
    </location>
</feature>
<reference evidence="3 4" key="1">
    <citation type="submission" date="2017-06" db="EMBL/GenBank/DDBJ databases">
        <authorList>
            <person name="Kim H.J."/>
            <person name="Triplett B.A."/>
        </authorList>
    </citation>
    <scope>NUCLEOTIDE SEQUENCE [LARGE SCALE GENOMIC DNA]</scope>
    <source>
        <strain evidence="3 4">13146</strain>
    </source>
</reference>
<evidence type="ECO:0000313" key="3">
    <source>
        <dbReference type="EMBL" id="OWQ54350.1"/>
    </source>
</evidence>
<dbReference type="SUPFAM" id="SSF54427">
    <property type="entry name" value="NTF2-like"/>
    <property type="match status" value="1"/>
</dbReference>
<sequence>MSRLPLRCVVSVALATAALVAAPIARSAEAAEAAETTVQNAAHNKRLVTDAFNRWAAGGSDFFNEMLAPDVVWTIAGSSPSAGTYRGREPFIARAVLPFVSRLRTPVRPSATRIWADGEHVIIHWSGNAVALDGKPYHNDYVWIFRMRDDRAVEVHAFLDLVPYEDVLRRIPGKEAA</sequence>
<keyword evidence="1" id="KW-0732">Signal</keyword>
<dbReference type="InterPro" id="IPR032710">
    <property type="entry name" value="NTF2-like_dom_sf"/>
</dbReference>
<dbReference type="EMBL" id="NIVS01000019">
    <property type="protein sequence ID" value="OWQ54350.1"/>
    <property type="molecule type" value="Genomic_DNA"/>
</dbReference>
<dbReference type="PANTHER" id="PTHR41252:SF1">
    <property type="entry name" value="BLR2505 PROTEIN"/>
    <property type="match status" value="1"/>
</dbReference>